<dbReference type="Proteomes" id="UP000317648">
    <property type="component" value="Chromosome"/>
</dbReference>
<comment type="catalytic activity">
    <reaction evidence="7 8">
        <text>beta-D-fructose 6-phosphate + diphosphate = beta-D-fructose 1,6-bisphosphate + phosphate + H(+)</text>
        <dbReference type="Rhea" id="RHEA:13613"/>
        <dbReference type="ChEBI" id="CHEBI:15378"/>
        <dbReference type="ChEBI" id="CHEBI:32966"/>
        <dbReference type="ChEBI" id="CHEBI:33019"/>
        <dbReference type="ChEBI" id="CHEBI:43474"/>
        <dbReference type="ChEBI" id="CHEBI:57634"/>
        <dbReference type="EC" id="2.7.1.90"/>
    </reaction>
</comment>
<dbReference type="GO" id="GO:0046872">
    <property type="term" value="F:metal ion binding"/>
    <property type="evidence" value="ECO:0007669"/>
    <property type="project" value="UniProtKB-KW"/>
</dbReference>
<evidence type="ECO:0000256" key="6">
    <source>
        <dbReference type="ARBA" id="ARBA00022842"/>
    </source>
</evidence>
<reference evidence="10 11" key="1">
    <citation type="submission" date="2019-02" db="EMBL/GenBank/DDBJ databases">
        <title>Deep-cultivation of Planctomycetes and their phenomic and genomic characterization uncovers novel biology.</title>
        <authorList>
            <person name="Wiegand S."/>
            <person name="Jogler M."/>
            <person name="Boedeker C."/>
            <person name="Pinto D."/>
            <person name="Vollmers J."/>
            <person name="Rivas-Marin E."/>
            <person name="Kohn T."/>
            <person name="Peeters S.H."/>
            <person name="Heuer A."/>
            <person name="Rast P."/>
            <person name="Oberbeckmann S."/>
            <person name="Bunk B."/>
            <person name="Jeske O."/>
            <person name="Meyerdierks A."/>
            <person name="Storesund J.E."/>
            <person name="Kallscheuer N."/>
            <person name="Luecker S."/>
            <person name="Lage O.M."/>
            <person name="Pohl T."/>
            <person name="Merkel B.J."/>
            <person name="Hornburger P."/>
            <person name="Mueller R.-W."/>
            <person name="Bruemmer F."/>
            <person name="Labrenz M."/>
            <person name="Spormann A.M."/>
            <person name="Op den Camp H."/>
            <person name="Overmann J."/>
            <person name="Amann R."/>
            <person name="Jetten M.S.M."/>
            <person name="Mascher T."/>
            <person name="Medema M.H."/>
            <person name="Devos D.P."/>
            <person name="Kaster A.-K."/>
            <person name="Ovreas L."/>
            <person name="Rohde M."/>
            <person name="Galperin M.Y."/>
            <person name="Jogler C."/>
        </authorList>
    </citation>
    <scope>NUCLEOTIDE SEQUENCE [LARGE SCALE GENOMIC DNA]</scope>
    <source>
        <strain evidence="10 11">Pla85_3_4</strain>
    </source>
</reference>
<feature type="domain" description="Phosphofructokinase" evidence="9">
    <location>
        <begin position="7"/>
        <end position="327"/>
    </location>
</feature>
<dbReference type="PIRSF" id="PIRSF036483">
    <property type="entry name" value="PFK_XF0274"/>
    <property type="match status" value="1"/>
</dbReference>
<feature type="binding site" evidence="8">
    <location>
        <begin position="193"/>
        <end position="195"/>
    </location>
    <ligand>
        <name>substrate</name>
    </ligand>
</feature>
<dbReference type="EMBL" id="CP036433">
    <property type="protein sequence ID" value="QDU95025.1"/>
    <property type="molecule type" value="Genomic_DNA"/>
</dbReference>
<evidence type="ECO:0000256" key="3">
    <source>
        <dbReference type="ARBA" id="ARBA00022679"/>
    </source>
</evidence>
<dbReference type="NCBIfam" id="NF010675">
    <property type="entry name" value="PRK14072.1"/>
    <property type="match status" value="1"/>
</dbReference>
<evidence type="ECO:0000259" key="9">
    <source>
        <dbReference type="Pfam" id="PF00365"/>
    </source>
</evidence>
<comment type="subunit">
    <text evidence="8">Homodimer.</text>
</comment>
<dbReference type="InterPro" id="IPR000023">
    <property type="entry name" value="Phosphofructokinase_dom"/>
</dbReference>
<evidence type="ECO:0000313" key="10">
    <source>
        <dbReference type="EMBL" id="QDU95025.1"/>
    </source>
</evidence>
<dbReference type="KEGG" id="lcre:Pla8534_28360"/>
<keyword evidence="4 8" id="KW-0479">Metal-binding</keyword>
<feature type="binding site" evidence="8">
    <location>
        <position position="14"/>
    </location>
    <ligand>
        <name>diphosphate</name>
        <dbReference type="ChEBI" id="CHEBI:33019"/>
    </ligand>
</feature>
<dbReference type="UniPathway" id="UPA00109">
    <property type="reaction ID" value="UER00182"/>
</dbReference>
<dbReference type="GO" id="GO:0047334">
    <property type="term" value="F:diphosphate-fructose-6-phosphate 1-phosphotransferase activity"/>
    <property type="evidence" value="ECO:0007669"/>
    <property type="project" value="UniProtKB-EC"/>
</dbReference>
<comment type="pathway">
    <text evidence="8">Carbohydrate degradation; glycolysis; D-glyceraldehyde 3-phosphate and glycerone phosphate from D-glucose: step 3/4.</text>
</comment>
<name>A0A518DT47_9BACT</name>
<evidence type="ECO:0000256" key="2">
    <source>
        <dbReference type="ARBA" id="ARBA00003138"/>
    </source>
</evidence>
<feature type="binding site" evidence="8">
    <location>
        <begin position="141"/>
        <end position="143"/>
    </location>
    <ligand>
        <name>substrate</name>
    </ligand>
</feature>
<organism evidence="10 11">
    <name type="scientific">Lignipirellula cremea</name>
    <dbReference type="NCBI Taxonomy" id="2528010"/>
    <lineage>
        <taxon>Bacteria</taxon>
        <taxon>Pseudomonadati</taxon>
        <taxon>Planctomycetota</taxon>
        <taxon>Planctomycetia</taxon>
        <taxon>Pirellulales</taxon>
        <taxon>Pirellulaceae</taxon>
        <taxon>Lignipirellula</taxon>
    </lineage>
</organism>
<dbReference type="HAMAP" id="MF_01978">
    <property type="entry name" value="Phosphofructokinase_II_B2"/>
    <property type="match status" value="1"/>
</dbReference>
<accession>A0A518DT47</accession>
<keyword evidence="5 8" id="KW-0418">Kinase</keyword>
<protein>
    <recommendedName>
        <fullName evidence="8">Pyrophosphate--fructose 6-phosphate 1-phosphotransferase</fullName>
        <ecNumber evidence="8">2.7.1.90</ecNumber>
    </recommendedName>
    <alternativeName>
        <fullName evidence="8">6-phosphofructokinase, pyrophosphate dependent</fullName>
    </alternativeName>
    <alternativeName>
        <fullName evidence="8">PPi-dependent phosphofructokinase</fullName>
        <shortName evidence="8">PPi-PFK</shortName>
    </alternativeName>
    <alternativeName>
        <fullName evidence="8">Pyrophosphate-dependent 6-phosphofructose-1-kinase</fullName>
    </alternativeName>
</protein>
<evidence type="ECO:0000256" key="7">
    <source>
        <dbReference type="ARBA" id="ARBA00048072"/>
    </source>
</evidence>
<feature type="active site" description="Proton acceptor" evidence="8">
    <location>
        <position position="143"/>
    </location>
</feature>
<comment type="cofactor">
    <cofactor evidence="1 8">
        <name>Mg(2+)</name>
        <dbReference type="ChEBI" id="CHEBI:18420"/>
    </cofactor>
</comment>
<dbReference type="PANTHER" id="PTHR45770">
    <property type="entry name" value="ATP-DEPENDENT 6-PHOSPHOFRUCTOKINASE 1"/>
    <property type="match status" value="1"/>
</dbReference>
<dbReference type="GO" id="GO:0003872">
    <property type="term" value="F:6-phosphofructokinase activity"/>
    <property type="evidence" value="ECO:0007669"/>
    <property type="project" value="UniProtKB-UniRule"/>
</dbReference>
<evidence type="ECO:0000256" key="8">
    <source>
        <dbReference type="HAMAP-Rule" id="MF_01978"/>
    </source>
</evidence>
<feature type="binding site" evidence="8">
    <location>
        <position position="249"/>
    </location>
    <ligand>
        <name>substrate</name>
    </ligand>
</feature>
<dbReference type="Gene3D" id="3.40.50.450">
    <property type="match status" value="1"/>
</dbReference>
<sequence>MSTPKNLVVAQSGGPSPVINNTLRGIIEMARERDEIGTVYAARHGIEGVLKEELLDLTSQSPEEVSLLRYTPAAGSIGTCRYKLRPGQDEDFTRCIDVFKAHNVGYFIYIGGNDSMDTANKIAQMAQQQGLDLIGIGGPKTIDNDVGDSEFKLIDHTPGYGSTAKYWMHAVQNANEENAGSCPADPVLVMQAMGRRIGFIPAAARLADPNREMPLQIYLAESPCSLEQMGDQVNDQLKKDGRCVVVVSEGFNVGDIGEVRDKFNHVQFSSSQMTVAQIVVNYLNERGLSVKGAARGNVPGTDQRHSMGYASTVDLDEAYRAGQTAAELAANGESGYMATILRNPGSVYSVRYDKVPLSEVANSERTFPKQWITASGNDVTDDFIRYAKPLVGEGMVSLPMIDGRQRMTRFAPNYATQKLPSYVPQDDRS</sequence>
<dbReference type="AlphaFoldDB" id="A0A518DT47"/>
<dbReference type="InterPro" id="IPR022953">
    <property type="entry name" value="ATP_PFK"/>
</dbReference>
<keyword evidence="3 8" id="KW-0808">Transferase</keyword>
<comment type="activity regulation">
    <text evidence="8">Non-allosteric.</text>
</comment>
<dbReference type="GO" id="GO:0005737">
    <property type="term" value="C:cytoplasm"/>
    <property type="evidence" value="ECO:0007669"/>
    <property type="project" value="UniProtKB-SubCell"/>
</dbReference>
<feature type="site" description="Important for catalytic activity; stabilizes the transition state when the phosphoryl donor is PPi" evidence="8">
    <location>
        <position position="140"/>
    </location>
</feature>
<dbReference type="Gene3D" id="3.40.50.460">
    <property type="entry name" value="Phosphofructokinase domain"/>
    <property type="match status" value="1"/>
</dbReference>
<dbReference type="InterPro" id="IPR011404">
    <property type="entry name" value="PPi-PFK"/>
</dbReference>
<evidence type="ECO:0000313" key="11">
    <source>
        <dbReference type="Proteomes" id="UP000317648"/>
    </source>
</evidence>
<comment type="similarity">
    <text evidence="8">Belongs to the phosphofructokinase type A (PFKA) family. PPi-dependent PFK group II subfamily. Clade 'B2' sub-subfamily.</text>
</comment>
<proteinExistence type="inferred from homology"/>
<keyword evidence="6 8" id="KW-0460">Magnesium</keyword>
<dbReference type="GO" id="GO:0006002">
    <property type="term" value="P:fructose 6-phosphate metabolic process"/>
    <property type="evidence" value="ECO:0007669"/>
    <property type="project" value="InterPro"/>
</dbReference>
<dbReference type="Pfam" id="PF00365">
    <property type="entry name" value="PFK"/>
    <property type="match status" value="1"/>
</dbReference>
<comment type="caution">
    <text evidence="8">Lacks conserved residue(s) required for the propagation of feature annotation.</text>
</comment>
<dbReference type="SUPFAM" id="SSF53784">
    <property type="entry name" value="Phosphofructokinase"/>
    <property type="match status" value="1"/>
</dbReference>
<dbReference type="InterPro" id="IPR035966">
    <property type="entry name" value="PKF_sf"/>
</dbReference>
<evidence type="ECO:0000256" key="5">
    <source>
        <dbReference type="ARBA" id="ARBA00022777"/>
    </source>
</evidence>
<dbReference type="RefSeq" id="WP_145053808.1">
    <property type="nucleotide sequence ID" value="NZ_CP036433.1"/>
</dbReference>
<evidence type="ECO:0000256" key="1">
    <source>
        <dbReference type="ARBA" id="ARBA00001946"/>
    </source>
</evidence>
<feature type="binding site" evidence="8">
    <location>
        <position position="113"/>
    </location>
    <ligand>
        <name>Mg(2+)</name>
        <dbReference type="ChEBI" id="CHEBI:18420"/>
        <note>catalytic</note>
    </ligand>
</feature>
<comment type="subcellular location">
    <subcellularLocation>
        <location evidence="8">Cytoplasm</location>
    </subcellularLocation>
</comment>
<keyword evidence="8" id="KW-0324">Glycolysis</keyword>
<dbReference type="EC" id="2.7.1.90" evidence="8"/>
<dbReference type="PRINTS" id="PR00476">
    <property type="entry name" value="PHFRCTKINASE"/>
</dbReference>
<evidence type="ECO:0000256" key="4">
    <source>
        <dbReference type="ARBA" id="ARBA00022723"/>
    </source>
</evidence>
<comment type="function">
    <text evidence="2 8">Catalyzes the phosphorylation of D-fructose 6-phosphate, the first committing step of glycolysis. Uses inorganic phosphate (PPi) as phosphoryl donor instead of ATP like common ATP-dependent phosphofructokinases (ATP-PFKs), which renders the reaction reversible, and can thus function both in glycolysis and gluconeogenesis. Consistently, PPi-PFK can replace the enzymes of both the forward (ATP-PFK) and reverse (fructose-bisphosphatase (FBPase)) reactions.</text>
</comment>
<dbReference type="InterPro" id="IPR050929">
    <property type="entry name" value="PFKA"/>
</dbReference>
<feature type="site" description="Important for catalytic activity and substrate specificity; stabilizes the transition state when the phosphoryl donor is PPi; prevents ATP from binding by mimicking the alpha-phosphate group of ATP" evidence="8">
    <location>
        <position position="114"/>
    </location>
</feature>
<keyword evidence="8" id="KW-0963">Cytoplasm</keyword>
<dbReference type="OrthoDB" id="9802503at2"/>
<gene>
    <name evidence="10" type="primary">pfkA1_2</name>
    <name evidence="8" type="synonym">pfp</name>
    <name evidence="10" type="ORF">Pla8534_28360</name>
</gene>
<keyword evidence="11" id="KW-1185">Reference proteome</keyword>